<accession>A0ABX1ME55</accession>
<feature type="transmembrane region" description="Helical" evidence="1">
    <location>
        <begin position="192"/>
        <end position="212"/>
    </location>
</feature>
<proteinExistence type="predicted"/>
<dbReference type="InterPro" id="IPR002656">
    <property type="entry name" value="Acyl_transf_3_dom"/>
</dbReference>
<dbReference type="RefSeq" id="WP_169268447.1">
    <property type="nucleotide sequence ID" value="NZ_QMEC01000194.1"/>
</dbReference>
<feature type="transmembrane region" description="Helical" evidence="1">
    <location>
        <begin position="168"/>
        <end position="185"/>
    </location>
</feature>
<name>A0ABX1ME55_9CYAN</name>
<feature type="domain" description="Acyltransferase 3" evidence="2">
    <location>
        <begin position="17"/>
        <end position="379"/>
    </location>
</feature>
<feature type="transmembrane region" description="Helical" evidence="1">
    <location>
        <begin position="218"/>
        <end position="239"/>
    </location>
</feature>
<dbReference type="InterPro" id="IPR050879">
    <property type="entry name" value="Acyltransferase_3"/>
</dbReference>
<gene>
    <name evidence="3" type="ORF">DP115_30755</name>
</gene>
<reference evidence="3 4" key="1">
    <citation type="submission" date="2018-06" db="EMBL/GenBank/DDBJ databases">
        <title>Comparative genomics of Brasilonema spp. strains.</title>
        <authorList>
            <person name="Alvarenga D.O."/>
            <person name="Fiore M.F."/>
            <person name="Varani A.M."/>
        </authorList>
    </citation>
    <scope>NUCLEOTIDE SEQUENCE [LARGE SCALE GENOMIC DNA]</scope>
    <source>
        <strain evidence="3 4">UFV-OR1</strain>
    </source>
</reference>
<organism evidence="3 4">
    <name type="scientific">Brasilonema octagenarum UFV-OR1</name>
    <dbReference type="NCBI Taxonomy" id="417115"/>
    <lineage>
        <taxon>Bacteria</taxon>
        <taxon>Bacillati</taxon>
        <taxon>Cyanobacteriota</taxon>
        <taxon>Cyanophyceae</taxon>
        <taxon>Nostocales</taxon>
        <taxon>Scytonemataceae</taxon>
        <taxon>Brasilonema</taxon>
        <taxon>Octagenarum group</taxon>
    </lineage>
</organism>
<dbReference type="EMBL" id="QMEC01000194">
    <property type="protein sequence ID" value="NMF66890.1"/>
    <property type="molecule type" value="Genomic_DNA"/>
</dbReference>
<feature type="transmembrane region" description="Helical" evidence="1">
    <location>
        <begin position="327"/>
        <end position="354"/>
    </location>
</feature>
<dbReference type="Pfam" id="PF01757">
    <property type="entry name" value="Acyl_transf_3"/>
    <property type="match status" value="1"/>
</dbReference>
<feature type="transmembrane region" description="Helical" evidence="1">
    <location>
        <begin position="103"/>
        <end position="124"/>
    </location>
</feature>
<feature type="transmembrane region" description="Helical" evidence="1">
    <location>
        <begin position="251"/>
        <end position="278"/>
    </location>
</feature>
<keyword evidence="1" id="KW-1133">Transmembrane helix</keyword>
<evidence type="ECO:0000313" key="4">
    <source>
        <dbReference type="Proteomes" id="UP000762253"/>
    </source>
</evidence>
<keyword evidence="1" id="KW-0472">Membrane</keyword>
<dbReference type="Proteomes" id="UP000762253">
    <property type="component" value="Unassembled WGS sequence"/>
</dbReference>
<dbReference type="PANTHER" id="PTHR23028">
    <property type="entry name" value="ACETYLTRANSFERASE"/>
    <property type="match status" value="1"/>
</dbReference>
<comment type="caution">
    <text evidence="3">The sequence shown here is derived from an EMBL/GenBank/DDBJ whole genome shotgun (WGS) entry which is preliminary data.</text>
</comment>
<feature type="transmembrane region" description="Helical" evidence="1">
    <location>
        <begin position="59"/>
        <end position="77"/>
    </location>
</feature>
<evidence type="ECO:0000259" key="2">
    <source>
        <dbReference type="Pfam" id="PF01757"/>
    </source>
</evidence>
<dbReference type="GO" id="GO:0016746">
    <property type="term" value="F:acyltransferase activity"/>
    <property type="evidence" value="ECO:0007669"/>
    <property type="project" value="UniProtKB-KW"/>
</dbReference>
<keyword evidence="1" id="KW-0812">Transmembrane</keyword>
<keyword evidence="3" id="KW-0808">Transferase</keyword>
<keyword evidence="4" id="KW-1185">Reference proteome</keyword>
<protein>
    <submittedName>
        <fullName evidence="3">Acyltransferase</fullName>
    </submittedName>
</protein>
<feature type="transmembrane region" description="Helical" evidence="1">
    <location>
        <begin position="366"/>
        <end position="386"/>
    </location>
</feature>
<evidence type="ECO:0000256" key="1">
    <source>
        <dbReference type="SAM" id="Phobius"/>
    </source>
</evidence>
<keyword evidence="3" id="KW-0012">Acyltransferase</keyword>
<dbReference type="PANTHER" id="PTHR23028:SF53">
    <property type="entry name" value="ACYL_TRANSF_3 DOMAIN-CONTAINING PROTEIN"/>
    <property type="match status" value="1"/>
</dbReference>
<feature type="transmembrane region" description="Helical" evidence="1">
    <location>
        <begin position="284"/>
        <end position="306"/>
    </location>
</feature>
<evidence type="ECO:0000313" key="3">
    <source>
        <dbReference type="EMBL" id="NMF66890.1"/>
    </source>
</evidence>
<sequence length="405" mass="45769">MEVLKSGKSTEQRLRLHFLDGLRGLASLYVVLVHIQRYMGEQVPVFLQIIGRSVKYGNFAVAIFIVLSGFVLMLPVARSQKGYLPGGFWDYIQRRARRILPPYYAALFFSLLTAVIILGFIHFFNFKWHESPEYGEFHAFFSPLDVITHLLLIHNFTLDTLGSINSPMWTVATEWQIYFLFPLLLLPIWRRFGLFSAVISAFLISVAPLYLLNGFLEAAHPWFLGLFALGMAAADIIFSEKPKLIAIRNSLPWNVLAIVFIVLALIAGAQQLGVVAMITGSQQLGFNAWISDSFCGLATACLLVYCSNSVIKGKNTPLVLRLFESRWAIALSTFSYSLYLTHGVVVTVVGNFLLNLHMPPTEFITIFYLVALPLSLLIGYLFYLVFERPFMSNFLKKRKVKDAVN</sequence>